<evidence type="ECO:0000256" key="3">
    <source>
        <dbReference type="ARBA" id="ARBA00022454"/>
    </source>
</evidence>
<name>A0AAV5GX16_9BASI</name>
<dbReference type="GO" id="GO:0000776">
    <property type="term" value="C:kinetochore"/>
    <property type="evidence" value="ECO:0007669"/>
    <property type="project" value="UniProtKB-KW"/>
</dbReference>
<dbReference type="Proteomes" id="UP001342314">
    <property type="component" value="Unassembled WGS sequence"/>
</dbReference>
<evidence type="ECO:0000256" key="4">
    <source>
        <dbReference type="ARBA" id="ARBA00022838"/>
    </source>
</evidence>
<keyword evidence="5" id="KW-0539">Nucleus</keyword>
<protein>
    <recommendedName>
        <fullName evidence="9">Centromere protein H C-terminal domain-containing protein</fullName>
    </recommendedName>
</protein>
<dbReference type="GO" id="GO:0005634">
    <property type="term" value="C:nucleus"/>
    <property type="evidence" value="ECO:0007669"/>
    <property type="project" value="UniProtKB-SubCell"/>
</dbReference>
<evidence type="ECO:0000259" key="9">
    <source>
        <dbReference type="Pfam" id="PF05837"/>
    </source>
</evidence>
<evidence type="ECO:0000256" key="2">
    <source>
        <dbReference type="ARBA" id="ARBA00004629"/>
    </source>
</evidence>
<dbReference type="Pfam" id="PF05837">
    <property type="entry name" value="CENP-H"/>
    <property type="match status" value="1"/>
</dbReference>
<comment type="subcellular location">
    <subcellularLocation>
        <location evidence="2">Chromosome</location>
        <location evidence="2">Centromere</location>
        <location evidence="2">Kinetochore</location>
    </subcellularLocation>
    <subcellularLocation>
        <location evidence="1">Nucleus</location>
    </subcellularLocation>
</comment>
<feature type="compositionally biased region" description="Basic residues" evidence="8">
    <location>
        <begin position="333"/>
        <end position="343"/>
    </location>
</feature>
<evidence type="ECO:0000256" key="8">
    <source>
        <dbReference type="SAM" id="MobiDB-lite"/>
    </source>
</evidence>
<evidence type="ECO:0000256" key="5">
    <source>
        <dbReference type="ARBA" id="ARBA00023242"/>
    </source>
</evidence>
<accession>A0AAV5GX16</accession>
<evidence type="ECO:0000313" key="11">
    <source>
        <dbReference type="Proteomes" id="UP001342314"/>
    </source>
</evidence>
<feature type="domain" description="Centromere protein H C-terminal" evidence="9">
    <location>
        <begin position="49"/>
        <end position="213"/>
    </location>
</feature>
<dbReference type="AlphaFoldDB" id="A0AAV5GX16"/>
<evidence type="ECO:0000256" key="7">
    <source>
        <dbReference type="ARBA" id="ARBA00025735"/>
    </source>
</evidence>
<dbReference type="EMBL" id="BQKY01000018">
    <property type="protein sequence ID" value="GJN94758.1"/>
    <property type="molecule type" value="Genomic_DNA"/>
</dbReference>
<evidence type="ECO:0000256" key="6">
    <source>
        <dbReference type="ARBA" id="ARBA00023328"/>
    </source>
</evidence>
<keyword evidence="4" id="KW-0995">Kinetochore</keyword>
<comment type="similarity">
    <text evidence="7">Belongs to the CENP-H/MCM16 family.</text>
</comment>
<keyword evidence="3" id="KW-0158">Chromosome</keyword>
<sequence>MATRAPDPLAAALDTHAALVTQLDSARTALAARTRRQSLLRTRTRTPSDLLARNRALEQQLARRLADLDSLRAHTLAKHHAAAALDHSHLVASHLASAPSSPLPAALADTLSTRDSRALALLATTSATHSTALDRAHMRRELLRLNRENARLVHELRRKGSLADPARRAHLVAQLDPPIRDYYERLKADLPLSLARVQLLSSVFTRLVAESAVPLSLPASTLGGGGLTAGGLSDKEEKALLDDEDEAGWEWTREALVRLLLFAGSDDVSSSPSFAGGADGEEDGEGGDGDGDGEGWEDGQELPREVRERVGRRREREEEDDSVEAGATNGVAKKGRKRKSAGA</sequence>
<organism evidence="10 11">
    <name type="scientific">Rhodotorula paludigena</name>
    <dbReference type="NCBI Taxonomy" id="86838"/>
    <lineage>
        <taxon>Eukaryota</taxon>
        <taxon>Fungi</taxon>
        <taxon>Dikarya</taxon>
        <taxon>Basidiomycota</taxon>
        <taxon>Pucciniomycotina</taxon>
        <taxon>Microbotryomycetes</taxon>
        <taxon>Sporidiobolales</taxon>
        <taxon>Sporidiobolaceae</taxon>
        <taxon>Rhodotorula</taxon>
    </lineage>
</organism>
<feature type="compositionally biased region" description="Acidic residues" evidence="8">
    <location>
        <begin position="279"/>
        <end position="300"/>
    </location>
</feature>
<evidence type="ECO:0000256" key="1">
    <source>
        <dbReference type="ARBA" id="ARBA00004123"/>
    </source>
</evidence>
<reference evidence="10 11" key="1">
    <citation type="submission" date="2021-12" db="EMBL/GenBank/DDBJ databases">
        <title>High titer production of polyol ester of fatty acids by Rhodotorula paludigena BS15 towards product separation-free biomass refinery.</title>
        <authorList>
            <person name="Mano J."/>
            <person name="Ono H."/>
            <person name="Tanaka T."/>
            <person name="Naito K."/>
            <person name="Sushida H."/>
            <person name="Ike M."/>
            <person name="Tokuyasu K."/>
            <person name="Kitaoka M."/>
        </authorList>
    </citation>
    <scope>NUCLEOTIDE SEQUENCE [LARGE SCALE GENOMIC DNA]</scope>
    <source>
        <strain evidence="10 11">BS15</strain>
    </source>
</reference>
<dbReference type="GO" id="GO:0051382">
    <property type="term" value="P:kinetochore assembly"/>
    <property type="evidence" value="ECO:0007669"/>
    <property type="project" value="InterPro"/>
</dbReference>
<proteinExistence type="inferred from homology"/>
<feature type="region of interest" description="Disordered" evidence="8">
    <location>
        <begin position="267"/>
        <end position="343"/>
    </location>
</feature>
<keyword evidence="6" id="KW-0137">Centromere</keyword>
<evidence type="ECO:0000313" key="10">
    <source>
        <dbReference type="EMBL" id="GJN94758.1"/>
    </source>
</evidence>
<dbReference type="InterPro" id="IPR008426">
    <property type="entry name" value="CENP-H_C"/>
</dbReference>
<gene>
    <name evidence="10" type="ORF">Rhopal_007850-T1</name>
</gene>
<keyword evidence="11" id="KW-1185">Reference proteome</keyword>
<comment type="caution">
    <text evidence="10">The sequence shown here is derived from an EMBL/GenBank/DDBJ whole genome shotgun (WGS) entry which is preliminary data.</text>
</comment>